<dbReference type="AlphaFoldDB" id="A0A5Q4ZIJ6"/>
<sequence>MSADFDTPLRIDEAVTVHLHLDKHRRSLALHRLIAGKIRRDPALLDQVRDTVDRRMAIQPHNHADPYLIEWRVTINQGIDTTIALMTDPGEHATDLRQSAPFTGILTDDERRAFLAGWRARNPRP</sequence>
<geneLocation type="plasmid" evidence="1 2">
    <name>pII</name>
</geneLocation>
<keyword evidence="2" id="KW-1185">Reference proteome</keyword>
<dbReference type="EMBL" id="LR699556">
    <property type="protein sequence ID" value="VVD31206.1"/>
    <property type="molecule type" value="Genomic_DNA"/>
</dbReference>
<gene>
    <name evidence="1" type="ORF">PDMSB3_0082</name>
</gene>
<evidence type="ECO:0000313" key="2">
    <source>
        <dbReference type="Proteomes" id="UP000325811"/>
    </source>
</evidence>
<protein>
    <submittedName>
        <fullName evidence="1">Uncharacterized protein</fullName>
    </submittedName>
</protein>
<reference evidence="1 2" key="1">
    <citation type="submission" date="2019-08" db="EMBL/GenBank/DDBJ databases">
        <authorList>
            <person name="Herpell B J."/>
        </authorList>
    </citation>
    <scope>NUCLEOTIDE SEQUENCE [LARGE SCALE GENOMIC DNA]</scope>
    <source>
        <strain evidence="2">Msb3</strain>
        <plasmid evidence="1 2">pII</plasmid>
    </source>
</reference>
<proteinExistence type="predicted"/>
<name>A0A5Q4ZIJ6_9BURK</name>
<accession>A0A5Q4ZIJ6</accession>
<keyword evidence="1" id="KW-0614">Plasmid</keyword>
<organism evidence="1 2">
    <name type="scientific">Paraburkholderia dioscoreae</name>
    <dbReference type="NCBI Taxonomy" id="2604047"/>
    <lineage>
        <taxon>Bacteria</taxon>
        <taxon>Pseudomonadati</taxon>
        <taxon>Pseudomonadota</taxon>
        <taxon>Betaproteobacteria</taxon>
        <taxon>Burkholderiales</taxon>
        <taxon>Burkholderiaceae</taxon>
        <taxon>Paraburkholderia</taxon>
    </lineage>
</organism>
<dbReference type="KEGG" id="pdio:PDMSB3_0082.3"/>
<evidence type="ECO:0000313" key="1">
    <source>
        <dbReference type="EMBL" id="VVD31206.1"/>
    </source>
</evidence>
<dbReference type="RefSeq" id="WP_165190283.1">
    <property type="nucleotide sequence ID" value="NZ_LR699556.1"/>
</dbReference>
<dbReference type="Proteomes" id="UP000325811">
    <property type="component" value="Plasmid pII"/>
</dbReference>